<name>A0A067M115_BOTB1</name>
<dbReference type="HOGENOM" id="CLU_179453_0_0_1"/>
<dbReference type="AlphaFoldDB" id="A0A067M115"/>
<proteinExistence type="predicted"/>
<evidence type="ECO:0000313" key="2">
    <source>
        <dbReference type="Proteomes" id="UP000027195"/>
    </source>
</evidence>
<gene>
    <name evidence="1" type="ORF">BOTBODRAFT_37017</name>
</gene>
<accession>A0A067M115</accession>
<keyword evidence="2" id="KW-1185">Reference proteome</keyword>
<sequence length="75" mass="8654">MVLSFPSCSRSLSQLVDHLVNYRHQPSYFKQNFYSQIRKTSSFSIKPSASFNGVSEPHFVLQRCGVFIHSFFSAF</sequence>
<reference evidence="2" key="1">
    <citation type="journal article" date="2014" name="Proc. Natl. Acad. Sci. U.S.A.">
        <title>Extensive sampling of basidiomycete genomes demonstrates inadequacy of the white-rot/brown-rot paradigm for wood decay fungi.</title>
        <authorList>
            <person name="Riley R."/>
            <person name="Salamov A.A."/>
            <person name="Brown D.W."/>
            <person name="Nagy L.G."/>
            <person name="Floudas D."/>
            <person name="Held B.W."/>
            <person name="Levasseur A."/>
            <person name="Lombard V."/>
            <person name="Morin E."/>
            <person name="Otillar R."/>
            <person name="Lindquist E.A."/>
            <person name="Sun H."/>
            <person name="LaButti K.M."/>
            <person name="Schmutz J."/>
            <person name="Jabbour D."/>
            <person name="Luo H."/>
            <person name="Baker S.E."/>
            <person name="Pisabarro A.G."/>
            <person name="Walton J.D."/>
            <person name="Blanchette R.A."/>
            <person name="Henrissat B."/>
            <person name="Martin F."/>
            <person name="Cullen D."/>
            <person name="Hibbett D.S."/>
            <person name="Grigoriev I.V."/>
        </authorList>
    </citation>
    <scope>NUCLEOTIDE SEQUENCE [LARGE SCALE GENOMIC DNA]</scope>
    <source>
        <strain evidence="2">FD-172 SS1</strain>
    </source>
</reference>
<organism evidence="1 2">
    <name type="scientific">Botryobasidium botryosum (strain FD-172 SS1)</name>
    <dbReference type="NCBI Taxonomy" id="930990"/>
    <lineage>
        <taxon>Eukaryota</taxon>
        <taxon>Fungi</taxon>
        <taxon>Dikarya</taxon>
        <taxon>Basidiomycota</taxon>
        <taxon>Agaricomycotina</taxon>
        <taxon>Agaricomycetes</taxon>
        <taxon>Cantharellales</taxon>
        <taxon>Botryobasidiaceae</taxon>
        <taxon>Botryobasidium</taxon>
    </lineage>
</organism>
<protein>
    <submittedName>
        <fullName evidence="1">Uncharacterized protein</fullName>
    </submittedName>
</protein>
<dbReference type="InParanoid" id="A0A067M115"/>
<dbReference type="EMBL" id="KL198078">
    <property type="protein sequence ID" value="KDQ09438.1"/>
    <property type="molecule type" value="Genomic_DNA"/>
</dbReference>
<evidence type="ECO:0000313" key="1">
    <source>
        <dbReference type="EMBL" id="KDQ09438.1"/>
    </source>
</evidence>
<dbReference type="Proteomes" id="UP000027195">
    <property type="component" value="Unassembled WGS sequence"/>
</dbReference>